<sequence>MSQHRTRLAPSPTGALHLGNARTFLVNWALARQQGWQIVLRIEDLDGPRIKQGAAEEAIDILTWLGLDWDEGPFYQLADLTPYTAALEKLGSQGDIYPCACTRKQIEEASLSAPHDDDHERRYPGTCRPPKRVPISNQQLLQEGTALRLRVPPGDVTFVDEFAGEQAWNVEQLVGDFLVGTKLGLPGYQLAVVVDDARQGITQIVRGDDLLSSTPRQLILYEKLGLGPVPLYTHLPMVVGEDGRRLAKRHGDTRLSYYREKGVTPERILGLLAHWCGLDEQREMTAKEFAQNFELSNLPREQIVYTPSDLR</sequence>
<dbReference type="OrthoDB" id="9807503at2"/>
<dbReference type="RefSeq" id="WP_148075843.1">
    <property type="nucleotide sequence ID" value="NZ_CP042913.1"/>
</dbReference>
<dbReference type="GO" id="GO:0006424">
    <property type="term" value="P:glutamyl-tRNA aminoacylation"/>
    <property type="evidence" value="ECO:0007669"/>
    <property type="project" value="TreeGrafter"/>
</dbReference>
<dbReference type="InterPro" id="IPR001412">
    <property type="entry name" value="aa-tRNA-synth_I_CS"/>
</dbReference>
<evidence type="ECO:0000256" key="4">
    <source>
        <dbReference type="ARBA" id="ARBA00022833"/>
    </source>
</evidence>
<dbReference type="GO" id="GO:0005829">
    <property type="term" value="C:cytosol"/>
    <property type="evidence" value="ECO:0007669"/>
    <property type="project" value="TreeGrafter"/>
</dbReference>
<dbReference type="PANTHER" id="PTHR43311:SF1">
    <property type="entry name" value="GLUTAMYL-Q TRNA(ASP) SYNTHETASE"/>
    <property type="match status" value="1"/>
</dbReference>
<dbReference type="Gene3D" id="3.40.50.620">
    <property type="entry name" value="HUPs"/>
    <property type="match status" value="1"/>
</dbReference>
<dbReference type="InterPro" id="IPR049940">
    <property type="entry name" value="GluQ/Sye"/>
</dbReference>
<dbReference type="AlphaFoldDB" id="A0A5B9QJ81"/>
<evidence type="ECO:0000256" key="6">
    <source>
        <dbReference type="ARBA" id="ARBA00023146"/>
    </source>
</evidence>
<dbReference type="PANTHER" id="PTHR43311">
    <property type="entry name" value="GLUTAMATE--TRNA LIGASE"/>
    <property type="match status" value="1"/>
</dbReference>
<dbReference type="PROSITE" id="PS00178">
    <property type="entry name" value="AA_TRNA_LIGASE_I"/>
    <property type="match status" value="1"/>
</dbReference>
<evidence type="ECO:0000313" key="10">
    <source>
        <dbReference type="Proteomes" id="UP000323917"/>
    </source>
</evidence>
<keyword evidence="4" id="KW-0862">Zinc</keyword>
<reference evidence="9 10" key="1">
    <citation type="submission" date="2019-08" db="EMBL/GenBank/DDBJ databases">
        <title>Deep-cultivation of Planctomycetes and their phenomic and genomic characterization uncovers novel biology.</title>
        <authorList>
            <person name="Wiegand S."/>
            <person name="Jogler M."/>
            <person name="Boedeker C."/>
            <person name="Pinto D."/>
            <person name="Vollmers J."/>
            <person name="Rivas-Marin E."/>
            <person name="Kohn T."/>
            <person name="Peeters S.H."/>
            <person name="Heuer A."/>
            <person name="Rast P."/>
            <person name="Oberbeckmann S."/>
            <person name="Bunk B."/>
            <person name="Jeske O."/>
            <person name="Meyerdierks A."/>
            <person name="Storesund J.E."/>
            <person name="Kallscheuer N."/>
            <person name="Luecker S."/>
            <person name="Lage O.M."/>
            <person name="Pohl T."/>
            <person name="Merkel B.J."/>
            <person name="Hornburger P."/>
            <person name="Mueller R.-W."/>
            <person name="Bruemmer F."/>
            <person name="Labrenz M."/>
            <person name="Spormann A.M."/>
            <person name="Op den Camp H."/>
            <person name="Overmann J."/>
            <person name="Amann R."/>
            <person name="Jetten M.S.M."/>
            <person name="Mascher T."/>
            <person name="Medema M.H."/>
            <person name="Devos D.P."/>
            <person name="Kaster A.-K."/>
            <person name="Ovreas L."/>
            <person name="Rohde M."/>
            <person name="Galperin M.Y."/>
            <person name="Jogler C."/>
        </authorList>
    </citation>
    <scope>NUCLEOTIDE SEQUENCE [LARGE SCALE GENOMIC DNA]</scope>
    <source>
        <strain evidence="9 10">Pr1d</strain>
    </source>
</reference>
<keyword evidence="3 7" id="KW-0547">Nucleotide-binding</keyword>
<evidence type="ECO:0000256" key="3">
    <source>
        <dbReference type="ARBA" id="ARBA00022741"/>
    </source>
</evidence>
<dbReference type="EMBL" id="CP042913">
    <property type="protein sequence ID" value="QEG37640.1"/>
    <property type="molecule type" value="Genomic_DNA"/>
</dbReference>
<evidence type="ECO:0000256" key="7">
    <source>
        <dbReference type="RuleBase" id="RU363037"/>
    </source>
</evidence>
<dbReference type="Pfam" id="PF00749">
    <property type="entry name" value="tRNA-synt_1c"/>
    <property type="match status" value="1"/>
</dbReference>
<name>A0A5B9QJ81_9BACT</name>
<evidence type="ECO:0000256" key="2">
    <source>
        <dbReference type="ARBA" id="ARBA00022723"/>
    </source>
</evidence>
<dbReference type="Proteomes" id="UP000323917">
    <property type="component" value="Chromosome"/>
</dbReference>
<dbReference type="KEGG" id="bgok:Pr1d_49860"/>
<accession>A0A5B9QJ81</accession>
<dbReference type="GO" id="GO:0005524">
    <property type="term" value="F:ATP binding"/>
    <property type="evidence" value="ECO:0007669"/>
    <property type="project" value="UniProtKB-KW"/>
</dbReference>
<dbReference type="InterPro" id="IPR014729">
    <property type="entry name" value="Rossmann-like_a/b/a_fold"/>
</dbReference>
<keyword evidence="5 7" id="KW-0067">ATP-binding</keyword>
<dbReference type="InterPro" id="IPR020058">
    <property type="entry name" value="Glu/Gln-tRNA-synth_Ib_cat-dom"/>
</dbReference>
<evidence type="ECO:0000256" key="5">
    <source>
        <dbReference type="ARBA" id="ARBA00022840"/>
    </source>
</evidence>
<gene>
    <name evidence="9" type="primary">gltX_2</name>
    <name evidence="9" type="ORF">Pr1d_49860</name>
</gene>
<dbReference type="SUPFAM" id="SSF52374">
    <property type="entry name" value="Nucleotidylyl transferase"/>
    <property type="match status" value="1"/>
</dbReference>
<protein>
    <submittedName>
        <fullName evidence="9">Glutamate--tRNA ligase</fullName>
        <ecNumber evidence="9">6.1.1.17</ecNumber>
    </submittedName>
</protein>
<evidence type="ECO:0000313" key="9">
    <source>
        <dbReference type="EMBL" id="QEG37640.1"/>
    </source>
</evidence>
<keyword evidence="6 7" id="KW-0030">Aminoacyl-tRNA synthetase</keyword>
<dbReference type="InterPro" id="IPR000924">
    <property type="entry name" value="Glu/Gln-tRNA-synth"/>
</dbReference>
<dbReference type="GO" id="GO:0004818">
    <property type="term" value="F:glutamate-tRNA ligase activity"/>
    <property type="evidence" value="ECO:0007669"/>
    <property type="project" value="UniProtKB-EC"/>
</dbReference>
<feature type="domain" description="Glutamyl/glutaminyl-tRNA synthetase class Ib catalytic" evidence="8">
    <location>
        <begin position="5"/>
        <end position="298"/>
    </location>
</feature>
<dbReference type="PRINTS" id="PR00987">
    <property type="entry name" value="TRNASYNTHGLU"/>
</dbReference>
<proteinExistence type="inferred from homology"/>
<dbReference type="EC" id="6.1.1.17" evidence="9"/>
<keyword evidence="7" id="KW-0648">Protein biosynthesis</keyword>
<evidence type="ECO:0000256" key="1">
    <source>
        <dbReference type="ARBA" id="ARBA00022598"/>
    </source>
</evidence>
<comment type="similarity">
    <text evidence="7">Belongs to the class-I aminoacyl-tRNA synthetase family.</text>
</comment>
<keyword evidence="10" id="KW-1185">Reference proteome</keyword>
<keyword evidence="2" id="KW-0479">Metal-binding</keyword>
<organism evidence="9 10">
    <name type="scientific">Bythopirellula goksoeyrii</name>
    <dbReference type="NCBI Taxonomy" id="1400387"/>
    <lineage>
        <taxon>Bacteria</taxon>
        <taxon>Pseudomonadati</taxon>
        <taxon>Planctomycetota</taxon>
        <taxon>Planctomycetia</taxon>
        <taxon>Pirellulales</taxon>
        <taxon>Lacipirellulaceae</taxon>
        <taxon>Bythopirellula</taxon>
    </lineage>
</organism>
<keyword evidence="1 7" id="KW-0436">Ligase</keyword>
<evidence type="ECO:0000259" key="8">
    <source>
        <dbReference type="Pfam" id="PF00749"/>
    </source>
</evidence>
<dbReference type="NCBIfam" id="NF004315">
    <property type="entry name" value="PRK05710.1-4"/>
    <property type="match status" value="1"/>
</dbReference>